<gene>
    <name evidence="2" type="ORF">DFH08DRAFT_92802</name>
</gene>
<dbReference type="EMBL" id="JARIHO010000012">
    <property type="protein sequence ID" value="KAJ7352688.1"/>
    <property type="molecule type" value="Genomic_DNA"/>
</dbReference>
<sequence>MLPKCAPVPCFFHKQTLIDAGACHKKHTPKNWARHSLQSWRPPTFTSSALEYPRQDSTCSSKHSMAQISGGKGGRGGQGGNQGGNGGFGQAPQISASFAQHFFEINDGIGGLGGRGGNQDGLDGVGQVFVPHLTISDFCRRFQLSEGISRLLQEKGFETARMLLEVDDAALTNVGLEAGQIAEVRRGLKEALVKAQP</sequence>
<evidence type="ECO:0000256" key="1">
    <source>
        <dbReference type="SAM" id="MobiDB-lite"/>
    </source>
</evidence>
<evidence type="ECO:0000313" key="2">
    <source>
        <dbReference type="EMBL" id="KAJ7352688.1"/>
    </source>
</evidence>
<reference evidence="2" key="1">
    <citation type="submission" date="2023-03" db="EMBL/GenBank/DDBJ databases">
        <title>Massive genome expansion in bonnet fungi (Mycena s.s.) driven by repeated elements and novel gene families across ecological guilds.</title>
        <authorList>
            <consortium name="Lawrence Berkeley National Laboratory"/>
            <person name="Harder C.B."/>
            <person name="Miyauchi S."/>
            <person name="Viragh M."/>
            <person name="Kuo A."/>
            <person name="Thoen E."/>
            <person name="Andreopoulos B."/>
            <person name="Lu D."/>
            <person name="Skrede I."/>
            <person name="Drula E."/>
            <person name="Henrissat B."/>
            <person name="Morin E."/>
            <person name="Kohler A."/>
            <person name="Barry K."/>
            <person name="LaButti K."/>
            <person name="Morin E."/>
            <person name="Salamov A."/>
            <person name="Lipzen A."/>
            <person name="Mereny Z."/>
            <person name="Hegedus B."/>
            <person name="Baldrian P."/>
            <person name="Stursova M."/>
            <person name="Weitz H."/>
            <person name="Taylor A."/>
            <person name="Grigoriev I.V."/>
            <person name="Nagy L.G."/>
            <person name="Martin F."/>
            <person name="Kauserud H."/>
        </authorList>
    </citation>
    <scope>NUCLEOTIDE SEQUENCE</scope>
    <source>
        <strain evidence="2">CBHHK002</strain>
    </source>
</reference>
<protein>
    <recommendedName>
        <fullName evidence="4">SAM domain-containing protein</fullName>
    </recommendedName>
</protein>
<keyword evidence="3" id="KW-1185">Reference proteome</keyword>
<evidence type="ECO:0000313" key="3">
    <source>
        <dbReference type="Proteomes" id="UP001218218"/>
    </source>
</evidence>
<dbReference type="Proteomes" id="UP001218218">
    <property type="component" value="Unassembled WGS sequence"/>
</dbReference>
<evidence type="ECO:0008006" key="4">
    <source>
        <dbReference type="Google" id="ProtNLM"/>
    </source>
</evidence>
<feature type="region of interest" description="Disordered" evidence="1">
    <location>
        <begin position="53"/>
        <end position="88"/>
    </location>
</feature>
<organism evidence="2 3">
    <name type="scientific">Mycena albidolilacea</name>
    <dbReference type="NCBI Taxonomy" id="1033008"/>
    <lineage>
        <taxon>Eukaryota</taxon>
        <taxon>Fungi</taxon>
        <taxon>Dikarya</taxon>
        <taxon>Basidiomycota</taxon>
        <taxon>Agaricomycotina</taxon>
        <taxon>Agaricomycetes</taxon>
        <taxon>Agaricomycetidae</taxon>
        <taxon>Agaricales</taxon>
        <taxon>Marasmiineae</taxon>
        <taxon>Mycenaceae</taxon>
        <taxon>Mycena</taxon>
    </lineage>
</organism>
<proteinExistence type="predicted"/>
<accession>A0AAD7A9K7</accession>
<feature type="compositionally biased region" description="Gly residues" evidence="1">
    <location>
        <begin position="70"/>
        <end position="88"/>
    </location>
</feature>
<name>A0AAD7A9K7_9AGAR</name>
<feature type="compositionally biased region" description="Polar residues" evidence="1">
    <location>
        <begin position="53"/>
        <end position="67"/>
    </location>
</feature>
<comment type="caution">
    <text evidence="2">The sequence shown here is derived from an EMBL/GenBank/DDBJ whole genome shotgun (WGS) entry which is preliminary data.</text>
</comment>
<dbReference type="AlphaFoldDB" id="A0AAD7A9K7"/>